<comment type="caution">
    <text evidence="2">The sequence shown here is derived from an EMBL/GenBank/DDBJ whole genome shotgun (WGS) entry which is preliminary data.</text>
</comment>
<name>A0A4R3NEY7_9HYPH</name>
<reference evidence="2 3" key="1">
    <citation type="submission" date="2019-03" db="EMBL/GenBank/DDBJ databases">
        <title>Freshwater and sediment microbial communities from various areas in North America, analyzing microbe dynamics in response to fracking.</title>
        <authorList>
            <person name="Lamendella R."/>
        </authorList>
    </citation>
    <scope>NUCLEOTIDE SEQUENCE [LARGE SCALE GENOMIC DNA]</scope>
    <source>
        <strain evidence="2 3">175.2</strain>
    </source>
</reference>
<feature type="transmembrane region" description="Helical" evidence="1">
    <location>
        <begin position="108"/>
        <end position="131"/>
    </location>
</feature>
<protein>
    <submittedName>
        <fullName evidence="2">Putative phage tail protein</fullName>
    </submittedName>
</protein>
<organism evidence="2 3">
    <name type="scientific">Martelella mediterranea</name>
    <dbReference type="NCBI Taxonomy" id="293089"/>
    <lineage>
        <taxon>Bacteria</taxon>
        <taxon>Pseudomonadati</taxon>
        <taxon>Pseudomonadota</taxon>
        <taxon>Alphaproteobacteria</taxon>
        <taxon>Hyphomicrobiales</taxon>
        <taxon>Aurantimonadaceae</taxon>
        <taxon>Martelella</taxon>
    </lineage>
</organism>
<evidence type="ECO:0000313" key="3">
    <source>
        <dbReference type="Proteomes" id="UP000295097"/>
    </source>
</evidence>
<dbReference type="EMBL" id="SMAR01000056">
    <property type="protein sequence ID" value="TCT28868.1"/>
    <property type="molecule type" value="Genomic_DNA"/>
</dbReference>
<keyword evidence="3" id="KW-1185">Reference proteome</keyword>
<dbReference type="Proteomes" id="UP000295097">
    <property type="component" value="Unassembled WGS sequence"/>
</dbReference>
<gene>
    <name evidence="2" type="ORF">EDC90_105616</name>
</gene>
<dbReference type="AlphaFoldDB" id="A0A4R3NEY7"/>
<sequence length="213" mass="21954">MVHDFNSLFSLSVIAMLRKIHLHGDLARQFEPTYQLDVSSAGEAGEALASVVPGFRQYVAERNFRVLRGDPETGMALGPEDLGFQLGNADLHIVPVVAGAGNRGLGKIIAGVFLIGAAFFMPASLAGAGFLGTTVGGAMKGLGMALAMGGLGQMLSPAPKVADSGHEDQASYLFNGGANVTTEGGPVPLVYGRKFRVSPVLIAAGLSTEDIAI</sequence>
<evidence type="ECO:0000313" key="2">
    <source>
        <dbReference type="EMBL" id="TCT28868.1"/>
    </source>
</evidence>
<keyword evidence="1" id="KW-1133">Transmembrane helix</keyword>
<accession>A0A4R3NEY7</accession>
<keyword evidence="1" id="KW-0812">Transmembrane</keyword>
<proteinExistence type="predicted"/>
<evidence type="ECO:0000256" key="1">
    <source>
        <dbReference type="SAM" id="Phobius"/>
    </source>
</evidence>
<keyword evidence="1" id="KW-0472">Membrane</keyword>